<name>A0A125QSK1_9BACI</name>
<proteinExistence type="predicted"/>
<keyword evidence="2" id="KW-1185">Reference proteome</keyword>
<reference evidence="1 2" key="1">
    <citation type="submission" date="2015-11" db="EMBL/GenBank/DDBJ databases">
        <title>Genome Sequence of Bacillus simplex strain VanAntwerpen2.</title>
        <authorList>
            <person name="Couger M.B."/>
        </authorList>
    </citation>
    <scope>NUCLEOTIDE SEQUENCE [LARGE SCALE GENOMIC DNA]</scope>
    <source>
        <strain evidence="1 2">VanAntwerpen02</strain>
    </source>
</reference>
<dbReference type="AlphaFoldDB" id="A0A125QSK1"/>
<sequence>MIKLLFPRSLFGPFGKIFQTFFMRSTYHIHSGIKMIRLVHRIFEVFYILNVERRYLTNKKNAFIKKAIDNYFQKLEEQDFNEDDLIQLINHLSRVYDQISSAVKL</sequence>
<evidence type="ECO:0000313" key="2">
    <source>
        <dbReference type="Proteomes" id="UP000064189"/>
    </source>
</evidence>
<dbReference type="Proteomes" id="UP000064189">
    <property type="component" value="Unassembled WGS sequence"/>
</dbReference>
<comment type="caution">
    <text evidence="1">The sequence shown here is derived from an EMBL/GenBank/DDBJ whole genome shotgun (WGS) entry which is preliminary data.</text>
</comment>
<accession>A0A125QSK1</accession>
<dbReference type="EMBL" id="LNNH01000010">
    <property type="protein sequence ID" value="KWW21972.1"/>
    <property type="molecule type" value="Genomic_DNA"/>
</dbReference>
<evidence type="ECO:0000313" key="1">
    <source>
        <dbReference type="EMBL" id="KWW21972.1"/>
    </source>
</evidence>
<gene>
    <name evidence="1" type="ORF">AS888_05705</name>
</gene>
<organism evidence="1 2">
    <name type="scientific">Peribacillus simplex</name>
    <dbReference type="NCBI Taxonomy" id="1478"/>
    <lineage>
        <taxon>Bacteria</taxon>
        <taxon>Bacillati</taxon>
        <taxon>Bacillota</taxon>
        <taxon>Bacilli</taxon>
        <taxon>Bacillales</taxon>
        <taxon>Bacillaceae</taxon>
        <taxon>Peribacillus</taxon>
    </lineage>
</organism>
<protein>
    <submittedName>
        <fullName evidence="1">Uncharacterized protein</fullName>
    </submittedName>
</protein>